<name>A0A2R3QMK7_ECTME</name>
<dbReference type="Proteomes" id="UP000238327">
    <property type="component" value="Chromosome"/>
</dbReference>
<dbReference type="OrthoDB" id="7031296at2"/>
<feature type="transmembrane region" description="Helical" evidence="1">
    <location>
        <begin position="31"/>
        <end position="51"/>
    </location>
</feature>
<accession>A0A2R3QMK7</accession>
<keyword evidence="1" id="KW-0812">Transmembrane</keyword>
<keyword evidence="1" id="KW-0472">Membrane</keyword>
<dbReference type="EMBL" id="CP027657">
    <property type="protein sequence ID" value="AVO52974.1"/>
    <property type="molecule type" value="Genomic_DNA"/>
</dbReference>
<evidence type="ECO:0000256" key="1">
    <source>
        <dbReference type="SAM" id="Phobius"/>
    </source>
</evidence>
<organism evidence="2 3">
    <name type="scientific">Ectopseudomonas mendocina</name>
    <name type="common">Pseudomonas mendocina</name>
    <dbReference type="NCBI Taxonomy" id="300"/>
    <lineage>
        <taxon>Bacteria</taxon>
        <taxon>Pseudomonadati</taxon>
        <taxon>Pseudomonadota</taxon>
        <taxon>Gammaproteobacteria</taxon>
        <taxon>Pseudomonadales</taxon>
        <taxon>Pseudomonadaceae</taxon>
        <taxon>Ectopseudomonas</taxon>
    </lineage>
</organism>
<dbReference type="NCBIfam" id="NF041882">
    <property type="entry name" value="PA3371_fam"/>
    <property type="match status" value="1"/>
</dbReference>
<proteinExistence type="predicted"/>
<sequence>MSRSAVFLLIMTLLSLSALWLNPGLEGTPALALKCASGFFGLAFLGAWMAGRRFKFDPVLR</sequence>
<protein>
    <submittedName>
        <fullName evidence="2">Uncharacterized protein</fullName>
    </submittedName>
</protein>
<dbReference type="InterPro" id="IPR049711">
    <property type="entry name" value="PA3371-like"/>
</dbReference>
<evidence type="ECO:0000313" key="3">
    <source>
        <dbReference type="Proteomes" id="UP000238327"/>
    </source>
</evidence>
<gene>
    <name evidence="2" type="ORF">C7A17_09390</name>
</gene>
<keyword evidence="1" id="KW-1133">Transmembrane helix</keyword>
<dbReference type="AlphaFoldDB" id="A0A2R3QMK7"/>
<reference evidence="2 3" key="1">
    <citation type="submission" date="2018-03" db="EMBL/GenBank/DDBJ databases">
        <title>Complete genome sequence and methylome analysis of Pseudomonas mendocina NEB 698.</title>
        <authorList>
            <person name="Morgan R.D."/>
        </authorList>
    </citation>
    <scope>NUCLEOTIDE SEQUENCE [LARGE SCALE GENOMIC DNA]</scope>
    <source>
        <strain evidence="2 3">NEB698</strain>
    </source>
</reference>
<evidence type="ECO:0000313" key="2">
    <source>
        <dbReference type="EMBL" id="AVO52974.1"/>
    </source>
</evidence>
<dbReference type="RefSeq" id="WP_106737786.1">
    <property type="nucleotide sequence ID" value="NZ_CP027657.1"/>
</dbReference>